<reference evidence="2" key="1">
    <citation type="submission" date="2016-01" db="EMBL/GenBank/DDBJ databases">
        <title>Whole genome sequencing of Bhargavaea cecembensis T14.</title>
        <authorList>
            <person name="Hong K.W."/>
        </authorList>
    </citation>
    <scope>NUCLEOTIDE SEQUENCE [LARGE SCALE GENOMIC DNA]</scope>
    <source>
        <strain evidence="2">M19</strain>
    </source>
</reference>
<dbReference type="AlphaFoldDB" id="A0A0J5YD86"/>
<dbReference type="RefSeq" id="WP_048012860.1">
    <property type="nucleotide sequence ID" value="NZ_CP081870.1"/>
</dbReference>
<comment type="caution">
    <text evidence="1">The sequence shown here is derived from an EMBL/GenBank/DDBJ whole genome shotgun (WGS) entry which is preliminary data.</text>
</comment>
<evidence type="ECO:0000313" key="1">
    <source>
        <dbReference type="EMBL" id="KZE45440.1"/>
    </source>
</evidence>
<dbReference type="PATRIC" id="fig|189381.10.peg.3755"/>
<name>A0A0J5YD86_9BACI</name>
<proteinExistence type="predicted"/>
<dbReference type="EMBL" id="LQQY01000034">
    <property type="protein sequence ID" value="KZE45440.1"/>
    <property type="molecule type" value="Genomic_DNA"/>
</dbReference>
<accession>A0A0J5YD86</accession>
<organism evidence="1 2">
    <name type="scientific">Rossellomorea marisflavi</name>
    <dbReference type="NCBI Taxonomy" id="189381"/>
    <lineage>
        <taxon>Bacteria</taxon>
        <taxon>Bacillati</taxon>
        <taxon>Bacillota</taxon>
        <taxon>Bacilli</taxon>
        <taxon>Bacillales</taxon>
        <taxon>Bacillaceae</taxon>
        <taxon>Rossellomorea</taxon>
    </lineage>
</organism>
<protein>
    <submittedName>
        <fullName evidence="1">Uncharacterized protein</fullName>
    </submittedName>
</protein>
<sequence length="63" mass="7150">MKRFSMLHVPEDRNTGRPSIMIHILPTTGNYIAVGQSSGYFGKAFGQYEKLTAYHAYLDIISR</sequence>
<dbReference type="GeneID" id="89534893"/>
<gene>
    <name evidence="1" type="ORF">AV649_04405</name>
</gene>
<dbReference type="Proteomes" id="UP000076510">
    <property type="component" value="Unassembled WGS sequence"/>
</dbReference>
<dbReference type="OrthoDB" id="2894353at2"/>
<evidence type="ECO:0000313" key="2">
    <source>
        <dbReference type="Proteomes" id="UP000076510"/>
    </source>
</evidence>